<feature type="transmembrane region" description="Helical" evidence="7">
    <location>
        <begin position="328"/>
        <end position="346"/>
    </location>
</feature>
<dbReference type="GO" id="GO:0022857">
    <property type="term" value="F:transmembrane transporter activity"/>
    <property type="evidence" value="ECO:0007669"/>
    <property type="project" value="InterPro"/>
</dbReference>
<dbReference type="Proteomes" id="UP000008456">
    <property type="component" value="Chromosome"/>
</dbReference>
<evidence type="ECO:0000256" key="2">
    <source>
        <dbReference type="ARBA" id="ARBA00022448"/>
    </source>
</evidence>
<dbReference type="GO" id="GO:0005886">
    <property type="term" value="C:plasma membrane"/>
    <property type="evidence" value="ECO:0007669"/>
    <property type="project" value="UniProtKB-SubCell"/>
</dbReference>
<feature type="transmembrane region" description="Helical" evidence="7">
    <location>
        <begin position="75"/>
        <end position="102"/>
    </location>
</feature>
<evidence type="ECO:0000256" key="4">
    <source>
        <dbReference type="ARBA" id="ARBA00022692"/>
    </source>
</evidence>
<reference key="2">
    <citation type="submission" date="2011-04" db="EMBL/GenBank/DDBJ databases">
        <title>Whole genome sequence of Melissococcus plutonius ATCC 35311.</title>
        <authorList>
            <person name="Okumura K."/>
            <person name="Arai R."/>
            <person name="Osaki M."/>
            <person name="Okura M."/>
            <person name="Kirikae T."/>
            <person name="Takamatsu D."/>
            <person name="Akiyama T."/>
        </authorList>
    </citation>
    <scope>NUCLEOTIDE SEQUENCE</scope>
    <source>
        <strain>ATCC 35311</strain>
    </source>
</reference>
<feature type="transmembrane region" description="Helical" evidence="7">
    <location>
        <begin position="222"/>
        <end position="243"/>
    </location>
</feature>
<evidence type="ECO:0000259" key="8">
    <source>
        <dbReference type="PROSITE" id="PS50850"/>
    </source>
</evidence>
<evidence type="ECO:0000256" key="3">
    <source>
        <dbReference type="ARBA" id="ARBA00022475"/>
    </source>
</evidence>
<feature type="transmembrane region" description="Helical" evidence="7">
    <location>
        <begin position="139"/>
        <end position="156"/>
    </location>
</feature>
<dbReference type="FunFam" id="1.20.1720.10:FF:000004">
    <property type="entry name" value="EmrB/QacA family drug resistance transporter"/>
    <property type="match status" value="1"/>
</dbReference>
<dbReference type="CDD" id="cd17502">
    <property type="entry name" value="MFS_Azr1_MDR_like"/>
    <property type="match status" value="1"/>
</dbReference>
<feature type="transmembrane region" description="Helical" evidence="7">
    <location>
        <begin position="195"/>
        <end position="216"/>
    </location>
</feature>
<dbReference type="SUPFAM" id="SSF103473">
    <property type="entry name" value="MFS general substrate transporter"/>
    <property type="match status" value="1"/>
</dbReference>
<feature type="transmembrane region" description="Helical" evidence="7">
    <location>
        <begin position="296"/>
        <end position="316"/>
    </location>
</feature>
<sequence length="488" mass="52895">MERKTNVKFVTICLFIATFMTAIEGTIVTTAMPTIIGSLHGIGIMNWVFSIYLLTNAMLTPIYGKLADKIGRKPVFTIGILIFILGSSLCGLSQTMITLIIARTIQGVGAGAILPVSLTILADLYTINKRAKIMGLNNASWGIASVFGPLAGGFIVDTFSWHWIFFINVPIGILVLALIHYYLIEPKRPKSTVPIDVLGSIALMITLLTLLLGFQLMGDYGISWLIFACFGCACLFFILFIFIEKRVQDPVIDLTLFHQSTFVLVNLMATLIYGFLAGVESYIPIWMQDVLGKSAGIGGLALAPMSLLWMVGSFIASHLIGKYSLKKVLVIGLGLIFLGSLGLAFASETLAFIWFFGITSILGCGFGISSTTTTLASQNSVASEKLSIATSLNTLVRTLGQTIMAAVFGVLLNNVMAAKLAESSLPVNNDVLNQLVNPSTVDKIPEKWLLPLKKILYEGLHSIYLVGCILVLIAFLIAFLLKNNKIDD</sequence>
<gene>
    <name evidence="9" type="ordered locus">MPTP_1667</name>
</gene>
<keyword evidence="4 7" id="KW-0812">Transmembrane</keyword>
<keyword evidence="6 7" id="KW-0472">Membrane</keyword>
<comment type="subcellular location">
    <subcellularLocation>
        <location evidence="1">Cell membrane</location>
        <topology evidence="1">Multi-pass membrane protein</topology>
    </subcellularLocation>
</comment>
<dbReference type="InterPro" id="IPR011701">
    <property type="entry name" value="MFS"/>
</dbReference>
<dbReference type="PANTHER" id="PTHR23501">
    <property type="entry name" value="MAJOR FACILITATOR SUPERFAMILY"/>
    <property type="match status" value="1"/>
</dbReference>
<evidence type="ECO:0000256" key="7">
    <source>
        <dbReference type="SAM" id="Phobius"/>
    </source>
</evidence>
<feature type="transmembrane region" description="Helical" evidence="7">
    <location>
        <begin position="395"/>
        <end position="416"/>
    </location>
</feature>
<feature type="domain" description="Major facilitator superfamily (MFS) profile" evidence="8">
    <location>
        <begin position="10"/>
        <end position="485"/>
    </location>
</feature>
<dbReference type="EMBL" id="AP012200">
    <property type="protein sequence ID" value="BAK22094.1"/>
    <property type="molecule type" value="Genomic_DNA"/>
</dbReference>
<keyword evidence="2" id="KW-0813">Transport</keyword>
<dbReference type="PROSITE" id="PS50850">
    <property type="entry name" value="MFS"/>
    <property type="match status" value="1"/>
</dbReference>
<evidence type="ECO:0000256" key="6">
    <source>
        <dbReference type="ARBA" id="ARBA00023136"/>
    </source>
</evidence>
<evidence type="ECO:0000256" key="5">
    <source>
        <dbReference type="ARBA" id="ARBA00022989"/>
    </source>
</evidence>
<proteinExistence type="predicted"/>
<dbReference type="AlphaFoldDB" id="F3YC66"/>
<evidence type="ECO:0000256" key="1">
    <source>
        <dbReference type="ARBA" id="ARBA00004651"/>
    </source>
</evidence>
<name>F3YC66_MELPT</name>
<organism evidence="9 10">
    <name type="scientific">Melissococcus plutonius (strain ATCC 35311 / DSM 29964 / CIP 104052 / LMG 20360 / NCIMB 702443)</name>
    <dbReference type="NCBI Taxonomy" id="940190"/>
    <lineage>
        <taxon>Bacteria</taxon>
        <taxon>Bacillati</taxon>
        <taxon>Bacillota</taxon>
        <taxon>Bacilli</taxon>
        <taxon>Lactobacillales</taxon>
        <taxon>Enterococcaceae</taxon>
        <taxon>Melissococcus</taxon>
    </lineage>
</organism>
<dbReference type="STRING" id="940190.MPTP_1667"/>
<dbReference type="InterPro" id="IPR020846">
    <property type="entry name" value="MFS_dom"/>
</dbReference>
<dbReference type="OrthoDB" id="9816041at2"/>
<dbReference type="PANTHER" id="PTHR23501:SF191">
    <property type="entry name" value="VACUOLAR BASIC AMINO ACID TRANSPORTER 4"/>
    <property type="match status" value="1"/>
</dbReference>
<dbReference type="Gene3D" id="1.20.1250.20">
    <property type="entry name" value="MFS general substrate transporter like domains"/>
    <property type="match status" value="1"/>
</dbReference>
<dbReference type="Pfam" id="PF07690">
    <property type="entry name" value="MFS_1"/>
    <property type="match status" value="1"/>
</dbReference>
<dbReference type="InterPro" id="IPR036259">
    <property type="entry name" value="MFS_trans_sf"/>
</dbReference>
<feature type="transmembrane region" description="Helical" evidence="7">
    <location>
        <begin position="352"/>
        <end position="375"/>
    </location>
</feature>
<feature type="transmembrane region" description="Helical" evidence="7">
    <location>
        <begin position="108"/>
        <end position="127"/>
    </location>
</feature>
<feature type="transmembrane region" description="Helical" evidence="7">
    <location>
        <begin position="462"/>
        <end position="481"/>
    </location>
</feature>
<dbReference type="Gene3D" id="1.20.1720.10">
    <property type="entry name" value="Multidrug resistance protein D"/>
    <property type="match status" value="1"/>
</dbReference>
<accession>F3YC66</accession>
<evidence type="ECO:0000313" key="10">
    <source>
        <dbReference type="Proteomes" id="UP000008456"/>
    </source>
</evidence>
<evidence type="ECO:0000313" key="9">
    <source>
        <dbReference type="EMBL" id="BAK22094.1"/>
    </source>
</evidence>
<protein>
    <recommendedName>
        <fullName evidence="8">Major facilitator superfamily (MFS) profile domain-containing protein</fullName>
    </recommendedName>
</protein>
<feature type="transmembrane region" description="Helical" evidence="7">
    <location>
        <begin position="162"/>
        <end position="183"/>
    </location>
</feature>
<feature type="transmembrane region" description="Helical" evidence="7">
    <location>
        <begin position="255"/>
        <end position="276"/>
    </location>
</feature>
<keyword evidence="10" id="KW-1185">Reference proteome</keyword>
<dbReference type="RefSeq" id="WP_013774530.1">
    <property type="nucleotide sequence ID" value="NC_015516.1"/>
</dbReference>
<dbReference type="KEGG" id="mps:MPTP_1667"/>
<keyword evidence="3" id="KW-1003">Cell membrane</keyword>
<keyword evidence="5 7" id="KW-1133">Transmembrane helix</keyword>
<dbReference type="PRINTS" id="PR01036">
    <property type="entry name" value="TCRTETB"/>
</dbReference>
<dbReference type="HOGENOM" id="CLU_000960_2_5_9"/>
<reference evidence="9 10" key="1">
    <citation type="journal article" date="2011" name="J. Bacteriol.">
        <title>Complete genome sequence of Melissococcus plutonius ATCC 35311.</title>
        <authorList>
            <person name="Okumura K."/>
            <person name="Arai R."/>
            <person name="Okura M."/>
            <person name="Kirikae T."/>
            <person name="Takamatsu D."/>
            <person name="Osaki M."/>
            <person name="Miyoshi-Akiyama T."/>
        </authorList>
    </citation>
    <scope>NUCLEOTIDE SEQUENCE [LARGE SCALE GENOMIC DNA]</scope>
    <source>
        <strain evidence="10">ATCC 35311 / CIP 104052 / LMG 20360 / NCIMB 702443</strain>
    </source>
</reference>